<keyword evidence="4" id="KW-1133">Transmembrane helix</keyword>
<evidence type="ECO:0000256" key="6">
    <source>
        <dbReference type="RuleBase" id="RU000320"/>
    </source>
</evidence>
<dbReference type="Pfam" id="PF00361">
    <property type="entry name" value="Proton_antipo_M"/>
    <property type="match status" value="1"/>
</dbReference>
<evidence type="ECO:0000256" key="2">
    <source>
        <dbReference type="ARBA" id="ARBA00009025"/>
    </source>
</evidence>
<keyword evidence="3 6" id="KW-0812">Transmembrane</keyword>
<evidence type="ECO:0000256" key="3">
    <source>
        <dbReference type="ARBA" id="ARBA00022692"/>
    </source>
</evidence>
<accession>A0A6B3LB12</accession>
<dbReference type="GO" id="GO:0015990">
    <property type="term" value="P:electron transport coupled proton transport"/>
    <property type="evidence" value="ECO:0007669"/>
    <property type="project" value="TreeGrafter"/>
</dbReference>
<keyword evidence="8" id="KW-0560">Oxidoreductase</keyword>
<dbReference type="InterPro" id="IPR003918">
    <property type="entry name" value="NADH_UbQ_OxRdtase"/>
</dbReference>
<dbReference type="InterPro" id="IPR001750">
    <property type="entry name" value="ND/Mrp_TM"/>
</dbReference>
<feature type="domain" description="NADH:quinone oxidoreductase/Mrp antiporter transmembrane" evidence="7">
    <location>
        <begin position="125"/>
        <end position="412"/>
    </location>
</feature>
<evidence type="ECO:0000256" key="1">
    <source>
        <dbReference type="ARBA" id="ARBA00004127"/>
    </source>
</evidence>
<dbReference type="KEGG" id="soa:G3M56_010255"/>
<dbReference type="PRINTS" id="PR01437">
    <property type="entry name" value="NUOXDRDTASE4"/>
</dbReference>
<proteinExistence type="inferred from homology"/>
<comment type="subcellular location">
    <subcellularLocation>
        <location evidence="1">Endomembrane system</location>
        <topology evidence="1">Multi-pass membrane protein</topology>
    </subcellularLocation>
    <subcellularLocation>
        <location evidence="6">Membrane</location>
        <topology evidence="6">Multi-pass membrane protein</topology>
    </subcellularLocation>
</comment>
<dbReference type="EC" id="1.6.5.-" evidence="8"/>
<organism evidence="8 9">
    <name type="scientific">Sulfuriroseicoccus oceanibius</name>
    <dbReference type="NCBI Taxonomy" id="2707525"/>
    <lineage>
        <taxon>Bacteria</taxon>
        <taxon>Pseudomonadati</taxon>
        <taxon>Verrucomicrobiota</taxon>
        <taxon>Verrucomicrobiia</taxon>
        <taxon>Verrucomicrobiales</taxon>
        <taxon>Verrucomicrobiaceae</taxon>
        <taxon>Sulfuriroseicoccus</taxon>
    </lineage>
</organism>
<dbReference type="GO" id="GO:0012505">
    <property type="term" value="C:endomembrane system"/>
    <property type="evidence" value="ECO:0007669"/>
    <property type="project" value="UniProtKB-SubCell"/>
</dbReference>
<evidence type="ECO:0000313" key="8">
    <source>
        <dbReference type="EMBL" id="QQL44272.1"/>
    </source>
</evidence>
<dbReference type="PANTHER" id="PTHR43507">
    <property type="entry name" value="NADH-UBIQUINONE OXIDOREDUCTASE CHAIN 4"/>
    <property type="match status" value="1"/>
</dbReference>
<dbReference type="GO" id="GO:0016020">
    <property type="term" value="C:membrane"/>
    <property type="evidence" value="ECO:0007669"/>
    <property type="project" value="UniProtKB-SubCell"/>
</dbReference>
<dbReference type="InterPro" id="IPR010227">
    <property type="entry name" value="NADH_Q_OxRdtase_chainM/4"/>
</dbReference>
<dbReference type="EMBL" id="CP066776">
    <property type="protein sequence ID" value="QQL44272.1"/>
    <property type="molecule type" value="Genomic_DNA"/>
</dbReference>
<keyword evidence="9" id="KW-1185">Reference proteome</keyword>
<evidence type="ECO:0000256" key="4">
    <source>
        <dbReference type="ARBA" id="ARBA00022989"/>
    </source>
</evidence>
<evidence type="ECO:0000313" key="9">
    <source>
        <dbReference type="Proteomes" id="UP000475117"/>
    </source>
</evidence>
<dbReference type="PANTHER" id="PTHR43507:SF4">
    <property type="entry name" value="PROTON-TRANSLOCATING NADH-QUINONE OXIDOREDUCTASE, CHAIN M"/>
    <property type="match status" value="1"/>
</dbReference>
<dbReference type="GO" id="GO:0003954">
    <property type="term" value="F:NADH dehydrogenase activity"/>
    <property type="evidence" value="ECO:0007669"/>
    <property type="project" value="TreeGrafter"/>
</dbReference>
<keyword evidence="5" id="KW-0472">Membrane</keyword>
<evidence type="ECO:0000259" key="7">
    <source>
        <dbReference type="Pfam" id="PF00361"/>
    </source>
</evidence>
<dbReference type="NCBIfam" id="TIGR01972">
    <property type="entry name" value="NDH_I_M"/>
    <property type="match status" value="1"/>
</dbReference>
<gene>
    <name evidence="8" type="ORF">G3M56_010255</name>
</gene>
<dbReference type="AlphaFoldDB" id="A0A6B3LB12"/>
<protein>
    <submittedName>
        <fullName evidence="8">NADH-quinone oxidoreductase subunit M</fullName>
        <ecNumber evidence="8">1.6.5.-</ecNumber>
    </submittedName>
</protein>
<dbReference type="Proteomes" id="UP000475117">
    <property type="component" value="Chromosome"/>
</dbReference>
<reference evidence="8 9" key="1">
    <citation type="submission" date="2020-12" db="EMBL/GenBank/DDBJ databases">
        <title>Sulforoseuscoccus oceanibium gen. nov., sp. nov., a representative of the phylum Verrucomicrobia with special cytoplasmic membrane, and proposal of Sulforoseuscoccusaceae fam. nov.</title>
        <authorList>
            <person name="Xi F."/>
        </authorList>
    </citation>
    <scope>NUCLEOTIDE SEQUENCE [LARGE SCALE GENOMIC DNA]</scope>
    <source>
        <strain evidence="8 9">T37</strain>
    </source>
</reference>
<dbReference type="GO" id="GO:0042773">
    <property type="term" value="P:ATP synthesis coupled electron transport"/>
    <property type="evidence" value="ECO:0007669"/>
    <property type="project" value="InterPro"/>
</dbReference>
<sequence>MSAIPVIILLLPILAAIAIGLRAPARNTALLAAIANVALTAVLCFNFDQSQGTGDFQFTSSLLVLQSPEISLAFGVDGMSLIMVLLTVIVTLAALWSIKPQIANERLHYISSLLIAAGGLGAFLSTDVFFFYAFHELALIPTFLMIGLCGRGENPKRVAWTITLYLALGSLVLLAGIVALVLNSGGSDGGLTFSMSHLLSMGSQIDPSTQKWIAALLLVGFGTLVSLFPFHSWAAPAYAAAPTSVSMLHAGVLKKFGLYGLIRLAVPLLPEGMAEWTNVLLVLLLCNILYVGLVTVAQRRLDLMLGNSSVMHMGYIFLGIAALISDKGPNPIATNGAVLLMFAHGVSIALLFALAGKIEERTGRLEHDTLGGLAKKMPSLGFLFGLAAFASIGLPGFANFAGEVAIFVAAFAGVYDGSTLTELGNLQWAAIAAFWGVVISAVYMLRSYRSIFMGEEPKGGLEVDGRLTLDEKLPLGMLAAALLVVGFFPNIILQYLN</sequence>
<dbReference type="GO" id="GO:0008137">
    <property type="term" value="F:NADH dehydrogenase (ubiquinone) activity"/>
    <property type="evidence" value="ECO:0007669"/>
    <property type="project" value="InterPro"/>
</dbReference>
<evidence type="ECO:0000256" key="5">
    <source>
        <dbReference type="ARBA" id="ARBA00023136"/>
    </source>
</evidence>
<dbReference type="RefSeq" id="WP_164362291.1">
    <property type="nucleotide sequence ID" value="NZ_CP066776.1"/>
</dbReference>
<name>A0A6B3LB12_9BACT</name>
<dbReference type="GO" id="GO:0048039">
    <property type="term" value="F:ubiquinone binding"/>
    <property type="evidence" value="ECO:0007669"/>
    <property type="project" value="TreeGrafter"/>
</dbReference>
<comment type="similarity">
    <text evidence="2">Belongs to the complex I subunit 4 family.</text>
</comment>